<evidence type="ECO:0000313" key="2">
    <source>
        <dbReference type="EMBL" id="WWT34746.1"/>
    </source>
</evidence>
<gene>
    <name evidence="2" type="ORF">V6617_02235</name>
</gene>
<dbReference type="Gene3D" id="3.40.190.290">
    <property type="match status" value="1"/>
</dbReference>
<feature type="domain" description="LysR substrate-binding" evidence="1">
    <location>
        <begin position="2"/>
        <end position="54"/>
    </location>
</feature>
<dbReference type="SUPFAM" id="SSF53850">
    <property type="entry name" value="Periplasmic binding protein-like II"/>
    <property type="match status" value="1"/>
</dbReference>
<organism evidence="2 3">
    <name type="scientific">Pelagibacterium nitratireducens</name>
    <dbReference type="NCBI Taxonomy" id="1046114"/>
    <lineage>
        <taxon>Bacteria</taxon>
        <taxon>Pseudomonadati</taxon>
        <taxon>Pseudomonadota</taxon>
        <taxon>Alphaproteobacteria</taxon>
        <taxon>Hyphomicrobiales</taxon>
        <taxon>Devosiaceae</taxon>
        <taxon>Pelagibacterium</taxon>
    </lineage>
</organism>
<dbReference type="InterPro" id="IPR005119">
    <property type="entry name" value="LysR_subst-bd"/>
</dbReference>
<evidence type="ECO:0000259" key="1">
    <source>
        <dbReference type="Pfam" id="PF03466"/>
    </source>
</evidence>
<sequence length="59" mass="6584">MGCGLIQAPRYQLRDDLVRGVLVEVLPDQPPPLLPLGAYYPQIRQLSPRVRAVLGHHSL</sequence>
<dbReference type="EMBL" id="CP146275">
    <property type="protein sequence ID" value="WWT34746.1"/>
    <property type="molecule type" value="Genomic_DNA"/>
</dbReference>
<evidence type="ECO:0000313" key="3">
    <source>
        <dbReference type="Proteomes" id="UP001369958"/>
    </source>
</evidence>
<reference evidence="2 3" key="1">
    <citation type="submission" date="2024-02" db="EMBL/GenBank/DDBJ databases">
        <title>Complete genome sequence of Pelagibacterium nitratireducens ZH15.</title>
        <authorList>
            <person name="Zhao L.H."/>
        </authorList>
    </citation>
    <scope>NUCLEOTIDE SEQUENCE [LARGE SCALE GENOMIC DNA]</scope>
    <source>
        <strain evidence="2 3">ZH15</strain>
    </source>
</reference>
<dbReference type="RefSeq" id="WP_338610801.1">
    <property type="nucleotide sequence ID" value="NZ_CP146275.1"/>
</dbReference>
<proteinExistence type="predicted"/>
<accession>A0ABZ2IA26</accession>
<dbReference type="Pfam" id="PF03466">
    <property type="entry name" value="LysR_substrate"/>
    <property type="match status" value="1"/>
</dbReference>
<keyword evidence="3" id="KW-1185">Reference proteome</keyword>
<name>A0ABZ2IA26_9HYPH</name>
<protein>
    <submittedName>
        <fullName evidence="2">LysR substrate-binding domain-containing protein</fullName>
    </submittedName>
</protein>
<dbReference type="Proteomes" id="UP001369958">
    <property type="component" value="Chromosome"/>
</dbReference>